<dbReference type="PANTHER" id="PTHR43788">
    <property type="entry name" value="DNA2/NAM7 HELICASE FAMILY MEMBER"/>
    <property type="match status" value="1"/>
</dbReference>
<feature type="binding site" evidence="11">
    <location>
        <begin position="200"/>
        <end position="207"/>
    </location>
    <ligand>
        <name>ATP</name>
        <dbReference type="ChEBI" id="CHEBI:30616"/>
    </ligand>
</feature>
<dbReference type="InterPro" id="IPR049550">
    <property type="entry name" value="RecD_N"/>
</dbReference>
<dbReference type="Gene3D" id="1.10.10.1020">
    <property type="entry name" value="RecBCD complex, subunit RecD, N-terminal domain"/>
    <property type="match status" value="1"/>
</dbReference>
<dbReference type="InterPro" id="IPR041451">
    <property type="entry name" value="RecD2_SH13"/>
</dbReference>
<dbReference type="InterPro" id="IPR027785">
    <property type="entry name" value="UvrD-like_helicase_C"/>
</dbReference>
<evidence type="ECO:0000256" key="1">
    <source>
        <dbReference type="ARBA" id="ARBA00022722"/>
    </source>
</evidence>
<organism evidence="15 16">
    <name type="scientific">Undibacterium squillarum</name>
    <dbReference type="NCBI Taxonomy" id="1131567"/>
    <lineage>
        <taxon>Bacteria</taxon>
        <taxon>Pseudomonadati</taxon>
        <taxon>Pseudomonadota</taxon>
        <taxon>Betaproteobacteria</taxon>
        <taxon>Burkholderiales</taxon>
        <taxon>Oxalobacteraceae</taxon>
        <taxon>Undibacterium</taxon>
    </lineage>
</organism>
<evidence type="ECO:0000256" key="9">
    <source>
        <dbReference type="ARBA" id="ARBA00023204"/>
    </source>
</evidence>
<evidence type="ECO:0000256" key="4">
    <source>
        <dbReference type="ARBA" id="ARBA00022801"/>
    </source>
</evidence>
<keyword evidence="7 11" id="KW-0067">ATP-binding</keyword>
<accession>A0ABQ2XTM3</accession>
<keyword evidence="16" id="KW-1185">Reference proteome</keyword>
<comment type="subunit">
    <text evidence="11">Heterotrimer of RecB, RecC and RecD. All subunits contribute to DNA-binding.</text>
</comment>
<evidence type="ECO:0000256" key="3">
    <source>
        <dbReference type="ARBA" id="ARBA00022763"/>
    </source>
</evidence>
<dbReference type="PANTHER" id="PTHR43788:SF6">
    <property type="entry name" value="DNA HELICASE B"/>
    <property type="match status" value="1"/>
</dbReference>
<keyword evidence="5 11" id="KW-0347">Helicase</keyword>
<dbReference type="EC" id="5.6.2.3" evidence="11"/>
<comment type="miscellaneous">
    <text evidence="11">In the RecBCD complex, RecB has a slow 3'-5' helicase, an exonuclease activity and loads RecA onto ssDNA, RecD has a fast 5'-3' helicase activity, while RecC stimulates the ATPase and processivity of the RecB helicase and contributes to recognition of the Chi site.</text>
</comment>
<comment type="function">
    <text evidence="11">A helicase/nuclease that prepares dsDNA breaks (DSB) for recombinational DNA repair. Binds to DSBs and unwinds DNA via a highly rapid and processive ATP-dependent bidirectional helicase activity. Unwinds dsDNA until it encounters a Chi (crossover hotspot instigator) sequence from the 3' direction. Cuts ssDNA a few nucleotides 3' to the Chi site. The properties and activities of the enzyme are changed at Chi. The Chi-altered holoenzyme produces a long 3'-ssDNA overhang and facilitates RecA-binding to the ssDNA for homologous DNA recombination and repair. Holoenzyme degrades any linearized DNA that is unable to undergo homologous recombination. In the holoenzyme this subunit has ssDNA-dependent ATPase and 5'-3' helicase activity. When added to pre-assembled RecBC greatly stimulates nuclease activity and augments holoenzyme processivity. Negatively regulates the RecA-loading ability of RecBCD.</text>
</comment>
<dbReference type="Pfam" id="PF13245">
    <property type="entry name" value="AAA_19"/>
    <property type="match status" value="1"/>
</dbReference>
<reference evidence="16" key="1">
    <citation type="journal article" date="2019" name="Int. J. Syst. Evol. Microbiol.">
        <title>The Global Catalogue of Microorganisms (GCM) 10K type strain sequencing project: providing services to taxonomists for standard genome sequencing and annotation.</title>
        <authorList>
            <consortium name="The Broad Institute Genomics Platform"/>
            <consortium name="The Broad Institute Genome Sequencing Center for Infectious Disease"/>
            <person name="Wu L."/>
            <person name="Ma J."/>
        </authorList>
    </citation>
    <scope>NUCLEOTIDE SEQUENCE [LARGE SCALE GENOMIC DNA]</scope>
    <source>
        <strain evidence="16">KCTC 23917</strain>
    </source>
</reference>
<evidence type="ECO:0000259" key="14">
    <source>
        <dbReference type="Pfam" id="PF21185"/>
    </source>
</evidence>
<evidence type="ECO:0000256" key="10">
    <source>
        <dbReference type="ARBA" id="ARBA00023235"/>
    </source>
</evidence>
<evidence type="ECO:0000313" key="16">
    <source>
        <dbReference type="Proteomes" id="UP000653343"/>
    </source>
</evidence>
<comment type="catalytic activity">
    <reaction evidence="11">
        <text>ATP + H2O = ADP + phosphate + H(+)</text>
        <dbReference type="Rhea" id="RHEA:13065"/>
        <dbReference type="ChEBI" id="CHEBI:15377"/>
        <dbReference type="ChEBI" id="CHEBI:15378"/>
        <dbReference type="ChEBI" id="CHEBI:30616"/>
        <dbReference type="ChEBI" id="CHEBI:43474"/>
        <dbReference type="ChEBI" id="CHEBI:456216"/>
        <dbReference type="EC" id="5.6.2.3"/>
    </reaction>
</comment>
<sequence length="657" mass="71388">MQDSAMNTLQQLAQDGRLSLLTLNFIRYLQRHAPVPDALIWLVLQLTEAEAQGHSCICVDDESAPALLLTALNTEERVLLQAAFGVLPADLAGWRQVLAACRLVWLADSGQADAGQPLILDQNRLYLRRYWQDEQAIATAIQRRLQTAHANDGDLPSERIRAWLEKLFPANPENAADAGPDWQRIACALALRGRFSVITGGPGTGKTFTVARLLCLLLALQEHPDQFRIALAAPTGKAAARLKQSIDAALAALAPVLNSVLSAEQLASAIPSATTLHSLLGARPDTRRLRHHAGNPLQMDVLVVDEASMIHLEMMANLLDALAPHTLLILLGDKDQLASVEAGAVMADLCEFATEGGYSRATADWLADATGEQIPDNFLTSRSLLAQHTAMLRQSRRFGGAIGQLALAVNRGDAASAASVLRAAEDDVLSWQQPAQIAASLPLFLHGRDAHTDASGYAAFRSVLNAGPESWPDYDSWVKAVLKAFDRFRVLCAVREGDWGVQGINTLIETALLKQEKIRRQGDWYVGRPVIVTRNDYSLRVFNGDIGICLPDPAREGSVRVYFPAGDQLHSVLASRLSDVETAYAMTVHKSQGSEFGHVALVLPPQQTQVLTRELLYTGITRAKTCFTLLTASPGSLEQATAQVTRRNSGLRYLLSD</sequence>
<keyword evidence="8 11" id="KW-0238">DNA-binding</keyword>
<dbReference type="HAMAP" id="MF_01487">
    <property type="entry name" value="RecD"/>
    <property type="match status" value="1"/>
</dbReference>
<dbReference type="Pfam" id="PF21185">
    <property type="entry name" value="RecD_N"/>
    <property type="match status" value="1"/>
</dbReference>
<evidence type="ECO:0000259" key="13">
    <source>
        <dbReference type="Pfam" id="PF18335"/>
    </source>
</evidence>
<evidence type="ECO:0000256" key="7">
    <source>
        <dbReference type="ARBA" id="ARBA00022840"/>
    </source>
</evidence>
<dbReference type="SUPFAM" id="SSF52540">
    <property type="entry name" value="P-loop containing nucleoside triphosphate hydrolases"/>
    <property type="match status" value="2"/>
</dbReference>
<name>A0ABQ2XTM3_9BURK</name>
<feature type="domain" description="ATP-dependent RecD2 DNA helicase SH3" evidence="13">
    <location>
        <begin position="505"/>
        <end position="563"/>
    </location>
</feature>
<keyword evidence="3 11" id="KW-0227">DNA damage</keyword>
<keyword evidence="10 11" id="KW-0413">Isomerase</keyword>
<dbReference type="EMBL" id="BMYU01000001">
    <property type="protein sequence ID" value="GGX30433.1"/>
    <property type="molecule type" value="Genomic_DNA"/>
</dbReference>
<evidence type="ECO:0000256" key="2">
    <source>
        <dbReference type="ARBA" id="ARBA00022741"/>
    </source>
</evidence>
<keyword evidence="9 11" id="KW-0234">DNA repair</keyword>
<comment type="caution">
    <text evidence="15">The sequence shown here is derived from an EMBL/GenBank/DDBJ whole genome shotgun (WGS) entry which is preliminary data.</text>
</comment>
<evidence type="ECO:0000256" key="5">
    <source>
        <dbReference type="ARBA" id="ARBA00022806"/>
    </source>
</evidence>
<dbReference type="Gene3D" id="3.40.50.300">
    <property type="entry name" value="P-loop containing nucleotide triphosphate hydrolases"/>
    <property type="match status" value="3"/>
</dbReference>
<proteinExistence type="inferred from homology"/>
<dbReference type="Pfam" id="PF18335">
    <property type="entry name" value="SH3_13"/>
    <property type="match status" value="1"/>
</dbReference>
<dbReference type="NCBIfam" id="TIGR01447">
    <property type="entry name" value="recD"/>
    <property type="match status" value="1"/>
</dbReference>
<keyword evidence="4 11" id="KW-0378">Hydrolase</keyword>
<dbReference type="InterPro" id="IPR006344">
    <property type="entry name" value="RecD"/>
</dbReference>
<keyword evidence="2 11" id="KW-0547">Nucleotide-binding</keyword>
<dbReference type="CDD" id="cd17933">
    <property type="entry name" value="DEXSc_RecD-like"/>
    <property type="match status" value="1"/>
</dbReference>
<evidence type="ECO:0000259" key="12">
    <source>
        <dbReference type="Pfam" id="PF13538"/>
    </source>
</evidence>
<keyword evidence="6 11" id="KW-0269">Exonuclease</keyword>
<dbReference type="InterPro" id="IPR027417">
    <property type="entry name" value="P-loop_NTPase"/>
</dbReference>
<feature type="domain" description="RecBCD enzyme subunit RecD N-terminal" evidence="14">
    <location>
        <begin position="15"/>
        <end position="126"/>
    </location>
</feature>
<dbReference type="CDD" id="cd18809">
    <property type="entry name" value="SF1_C_RecD"/>
    <property type="match status" value="1"/>
</dbReference>
<dbReference type="Pfam" id="PF13538">
    <property type="entry name" value="UvrD_C_2"/>
    <property type="match status" value="1"/>
</dbReference>
<dbReference type="InterPro" id="IPR050534">
    <property type="entry name" value="Coronavir_polyprotein_1ab"/>
</dbReference>
<comment type="similarity">
    <text evidence="11">Belongs to the RecD family.</text>
</comment>
<evidence type="ECO:0000256" key="11">
    <source>
        <dbReference type="HAMAP-Rule" id="MF_01487"/>
    </source>
</evidence>
<gene>
    <name evidence="11 15" type="primary">recD</name>
    <name evidence="15" type="ORF">GCM10010946_04300</name>
</gene>
<evidence type="ECO:0000313" key="15">
    <source>
        <dbReference type="EMBL" id="GGX30433.1"/>
    </source>
</evidence>
<evidence type="ECO:0000256" key="6">
    <source>
        <dbReference type="ARBA" id="ARBA00022839"/>
    </source>
</evidence>
<feature type="domain" description="UvrD-like helicase C-terminal" evidence="12">
    <location>
        <begin position="583"/>
        <end position="625"/>
    </location>
</feature>
<protein>
    <recommendedName>
        <fullName evidence="11">RecBCD enzyme subunit RecD</fullName>
        <ecNumber evidence="11">5.6.2.3</ecNumber>
    </recommendedName>
    <alternativeName>
        <fullName evidence="11">DNA 5'-3' helicase subunit RecD</fullName>
    </alternativeName>
    <alternativeName>
        <fullName evidence="11">Exonuclease V subunit RecD</fullName>
        <shortName evidence="11">ExoV subunit RecD</shortName>
    </alternativeName>
    <alternativeName>
        <fullName evidence="11">Helicase/nuclease RecBCD subunit RecD</fullName>
    </alternativeName>
</protein>
<keyword evidence="1 11" id="KW-0540">Nuclease</keyword>
<evidence type="ECO:0000256" key="8">
    <source>
        <dbReference type="ARBA" id="ARBA00023125"/>
    </source>
</evidence>
<dbReference type="Proteomes" id="UP000653343">
    <property type="component" value="Unassembled WGS sequence"/>
</dbReference>
<dbReference type="InterPro" id="IPR041851">
    <property type="entry name" value="RecD_N_sf"/>
</dbReference>